<dbReference type="AlphaFoldDB" id="A0A7Z0EHZ5"/>
<dbReference type="EMBL" id="JACCFS010000001">
    <property type="protein sequence ID" value="NYJ32384.1"/>
    <property type="molecule type" value="Genomic_DNA"/>
</dbReference>
<dbReference type="CDD" id="cd04301">
    <property type="entry name" value="NAT_SF"/>
    <property type="match status" value="1"/>
</dbReference>
<evidence type="ECO:0000313" key="4">
    <source>
        <dbReference type="Proteomes" id="UP000572051"/>
    </source>
</evidence>
<accession>A0A7Z0EHZ5</accession>
<proteinExistence type="predicted"/>
<dbReference type="InterPro" id="IPR046052">
    <property type="entry name" value="DUF6010"/>
</dbReference>
<dbReference type="SUPFAM" id="SSF55729">
    <property type="entry name" value="Acyl-CoA N-acyltransferases (Nat)"/>
    <property type="match status" value="1"/>
</dbReference>
<feature type="domain" description="N-acetyltransferase" evidence="2">
    <location>
        <begin position="293"/>
        <end position="447"/>
    </location>
</feature>
<organism evidence="3 4">
    <name type="scientific">Nocardiopsis aegyptia</name>
    <dbReference type="NCBI Taxonomy" id="220378"/>
    <lineage>
        <taxon>Bacteria</taxon>
        <taxon>Bacillati</taxon>
        <taxon>Actinomycetota</taxon>
        <taxon>Actinomycetes</taxon>
        <taxon>Streptosporangiales</taxon>
        <taxon>Nocardiopsidaceae</taxon>
        <taxon>Nocardiopsis</taxon>
    </lineage>
</organism>
<feature type="region of interest" description="Disordered" evidence="1">
    <location>
        <begin position="90"/>
        <end position="141"/>
    </location>
</feature>
<dbReference type="Pfam" id="PF00583">
    <property type="entry name" value="Acetyltransf_1"/>
    <property type="match status" value="1"/>
</dbReference>
<protein>
    <submittedName>
        <fullName evidence="3">GNAT superfamily N-acetyltransferase</fullName>
    </submittedName>
</protein>
<comment type="caution">
    <text evidence="3">The sequence shown here is derived from an EMBL/GenBank/DDBJ whole genome shotgun (WGS) entry which is preliminary data.</text>
</comment>
<dbReference type="RefSeq" id="WP_312889031.1">
    <property type="nucleotide sequence ID" value="NZ_JACCFS010000001.1"/>
</dbReference>
<evidence type="ECO:0000256" key="1">
    <source>
        <dbReference type="SAM" id="MobiDB-lite"/>
    </source>
</evidence>
<name>A0A7Z0EHZ5_9ACTN</name>
<evidence type="ECO:0000313" key="3">
    <source>
        <dbReference type="EMBL" id="NYJ32384.1"/>
    </source>
</evidence>
<dbReference type="PROSITE" id="PS51186">
    <property type="entry name" value="GNAT"/>
    <property type="match status" value="1"/>
</dbReference>
<dbReference type="Gene3D" id="3.40.630.30">
    <property type="match status" value="1"/>
</dbReference>
<evidence type="ECO:0000259" key="2">
    <source>
        <dbReference type="PROSITE" id="PS51186"/>
    </source>
</evidence>
<keyword evidence="4" id="KW-1185">Reference proteome</keyword>
<feature type="compositionally biased region" description="Basic and acidic residues" evidence="1">
    <location>
        <begin position="119"/>
        <end position="128"/>
    </location>
</feature>
<dbReference type="InterPro" id="IPR016181">
    <property type="entry name" value="Acyl_CoA_acyltransferase"/>
</dbReference>
<dbReference type="GO" id="GO:0016747">
    <property type="term" value="F:acyltransferase activity, transferring groups other than amino-acyl groups"/>
    <property type="evidence" value="ECO:0007669"/>
    <property type="project" value="InterPro"/>
</dbReference>
<dbReference type="Proteomes" id="UP000572051">
    <property type="component" value="Unassembled WGS sequence"/>
</dbReference>
<feature type="compositionally biased region" description="Basic and acidic residues" evidence="1">
    <location>
        <begin position="95"/>
        <end position="104"/>
    </location>
</feature>
<sequence length="447" mass="49440">MLGLWEFAFVSVATYCACRGLESWTFIGIAWLLHTAWDVLHHLSGDPIAPFAEHSSLGCAICDPVIALWCLTGGHSVTDALRGRLSRWRGRRHPDRAPAPEKELPAAPRRSRTGWPGAHEGRPDKECDPIPTTPDLTVRPLSGPGEIDLFSRLSYLLDHELADDFATGRRRPERTWVALRGDRLVARLSWWSPPGTDAPFVLDLLDVDDTLPDAVDVGVHLLRTATATVVPDGVTPPEYYRFVPGDWHEDRAAGDVVRTRVAVVERLGARLIAERLRFEWRPDAPLPATSGRLAFREPKDTEELLSLMTSVMEGTLDAHGQADVARMGPRKAAELHFEGEIAHYPSPREWWRVATLPDGTPVGFVFPARNEYNAMIGYIGVVPAHRGRGHIDDLLAEGTRVLAEQGVPRIRAATDLDNVPMAAAFTRAGYVNFERVVNLTWEPAGTA</sequence>
<keyword evidence="3" id="KW-0808">Transferase</keyword>
<reference evidence="3 4" key="1">
    <citation type="submission" date="2020-07" db="EMBL/GenBank/DDBJ databases">
        <title>Sequencing the genomes of 1000 actinobacteria strains.</title>
        <authorList>
            <person name="Klenk H.-P."/>
        </authorList>
    </citation>
    <scope>NUCLEOTIDE SEQUENCE [LARGE SCALE GENOMIC DNA]</scope>
    <source>
        <strain evidence="3 4">DSM 44442</strain>
    </source>
</reference>
<dbReference type="InterPro" id="IPR000182">
    <property type="entry name" value="GNAT_dom"/>
</dbReference>
<gene>
    <name evidence="3" type="ORF">HNR10_000265</name>
</gene>
<dbReference type="Pfam" id="PF19473">
    <property type="entry name" value="DUF6010"/>
    <property type="match status" value="1"/>
</dbReference>